<gene>
    <name evidence="1" type="ORF">FXB38_36110</name>
</gene>
<evidence type="ECO:0000313" key="1">
    <source>
        <dbReference type="EMBL" id="TYL73599.1"/>
    </source>
</evidence>
<dbReference type="OrthoDB" id="2041081at2"/>
<protein>
    <submittedName>
        <fullName evidence="1">Uncharacterized protein</fullName>
    </submittedName>
</protein>
<organism evidence="1 2">
    <name type="scientific">Bradyrhizobium cytisi</name>
    <dbReference type="NCBI Taxonomy" id="515489"/>
    <lineage>
        <taxon>Bacteria</taxon>
        <taxon>Pseudomonadati</taxon>
        <taxon>Pseudomonadota</taxon>
        <taxon>Alphaproteobacteria</taxon>
        <taxon>Hyphomicrobiales</taxon>
        <taxon>Nitrobacteraceae</taxon>
        <taxon>Bradyrhizobium</taxon>
    </lineage>
</organism>
<dbReference type="RefSeq" id="WP_148755700.1">
    <property type="nucleotide sequence ID" value="NZ_VSSR01000075.1"/>
</dbReference>
<accession>A0A5S4VYK2</accession>
<comment type="caution">
    <text evidence="1">The sequence shown here is derived from an EMBL/GenBank/DDBJ whole genome shotgun (WGS) entry which is preliminary data.</text>
</comment>
<dbReference type="Proteomes" id="UP000324853">
    <property type="component" value="Unassembled WGS sequence"/>
</dbReference>
<sequence length="145" mass="16608">MMIVEFKRPGRRDYKEAEDQIEAQIVKYLGQLRGGELESFDRTRIRVAEDCIFHCYVVADIVGDLEQQLSNWETTANGEGRIRPLKNHYRGSIEVIQWQDLVNDAWDRNRATLHAAGLSRSKPTHIEAPAVAKQPEQVFDPAFVA</sequence>
<keyword evidence="2" id="KW-1185">Reference proteome</keyword>
<reference evidence="1 2" key="1">
    <citation type="submission" date="2019-08" db="EMBL/GenBank/DDBJ databases">
        <title>Bradyrhizobium hipponensis sp. nov., a rhizobium isolated from a Lupinus angustifolius root nodule in Tunisia.</title>
        <authorList>
            <person name="Off K."/>
            <person name="Rejili M."/>
            <person name="Mars M."/>
            <person name="Brachmann A."/>
            <person name="Marin M."/>
        </authorList>
    </citation>
    <scope>NUCLEOTIDE SEQUENCE [LARGE SCALE GENOMIC DNA]</scope>
    <source>
        <strain evidence="1 2">CTAW11</strain>
    </source>
</reference>
<proteinExistence type="predicted"/>
<evidence type="ECO:0000313" key="2">
    <source>
        <dbReference type="Proteomes" id="UP000324853"/>
    </source>
</evidence>
<dbReference type="EMBL" id="VSSR01000075">
    <property type="protein sequence ID" value="TYL73599.1"/>
    <property type="molecule type" value="Genomic_DNA"/>
</dbReference>
<dbReference type="AlphaFoldDB" id="A0A5S4VYK2"/>
<name>A0A5S4VYK2_9BRAD</name>